<dbReference type="EMBL" id="GGEC01071180">
    <property type="protein sequence ID" value="MBX51664.1"/>
    <property type="molecule type" value="Transcribed_RNA"/>
</dbReference>
<accession>A0A2P2PA77</accession>
<sequence length="16" mass="1952">MVDFQYSETYILDLQS</sequence>
<reference evidence="1" key="1">
    <citation type="submission" date="2018-02" db="EMBL/GenBank/DDBJ databases">
        <title>Rhizophora mucronata_Transcriptome.</title>
        <authorList>
            <person name="Meera S.P."/>
            <person name="Sreeshan A."/>
            <person name="Augustine A."/>
        </authorList>
    </citation>
    <scope>NUCLEOTIDE SEQUENCE</scope>
    <source>
        <tissue evidence="1">Leaf</tissue>
    </source>
</reference>
<dbReference type="AlphaFoldDB" id="A0A2P2PA77"/>
<protein>
    <submittedName>
        <fullName evidence="1">Uncharacterized protein</fullName>
    </submittedName>
</protein>
<organism evidence="1">
    <name type="scientific">Rhizophora mucronata</name>
    <name type="common">Asiatic mangrove</name>
    <dbReference type="NCBI Taxonomy" id="61149"/>
    <lineage>
        <taxon>Eukaryota</taxon>
        <taxon>Viridiplantae</taxon>
        <taxon>Streptophyta</taxon>
        <taxon>Embryophyta</taxon>
        <taxon>Tracheophyta</taxon>
        <taxon>Spermatophyta</taxon>
        <taxon>Magnoliopsida</taxon>
        <taxon>eudicotyledons</taxon>
        <taxon>Gunneridae</taxon>
        <taxon>Pentapetalae</taxon>
        <taxon>rosids</taxon>
        <taxon>fabids</taxon>
        <taxon>Malpighiales</taxon>
        <taxon>Rhizophoraceae</taxon>
        <taxon>Rhizophora</taxon>
    </lineage>
</organism>
<proteinExistence type="predicted"/>
<name>A0A2P2PA77_RHIMU</name>
<evidence type="ECO:0000313" key="1">
    <source>
        <dbReference type="EMBL" id="MBX51664.1"/>
    </source>
</evidence>